<organism evidence="1 2">
    <name type="scientific">Catharanthus roseus</name>
    <name type="common">Madagascar periwinkle</name>
    <name type="synonym">Vinca rosea</name>
    <dbReference type="NCBI Taxonomy" id="4058"/>
    <lineage>
        <taxon>Eukaryota</taxon>
        <taxon>Viridiplantae</taxon>
        <taxon>Streptophyta</taxon>
        <taxon>Embryophyta</taxon>
        <taxon>Tracheophyta</taxon>
        <taxon>Spermatophyta</taxon>
        <taxon>Magnoliopsida</taxon>
        <taxon>eudicotyledons</taxon>
        <taxon>Gunneridae</taxon>
        <taxon>Pentapetalae</taxon>
        <taxon>asterids</taxon>
        <taxon>lamiids</taxon>
        <taxon>Gentianales</taxon>
        <taxon>Apocynaceae</taxon>
        <taxon>Rauvolfioideae</taxon>
        <taxon>Vinceae</taxon>
        <taxon>Catharanthinae</taxon>
        <taxon>Catharanthus</taxon>
    </lineage>
</organism>
<dbReference type="EMBL" id="CM044705">
    <property type="protein sequence ID" value="KAI5663374.1"/>
    <property type="molecule type" value="Genomic_DNA"/>
</dbReference>
<evidence type="ECO:0000313" key="1">
    <source>
        <dbReference type="EMBL" id="KAI5663374.1"/>
    </source>
</evidence>
<comment type="caution">
    <text evidence="1">The sequence shown here is derived from an EMBL/GenBank/DDBJ whole genome shotgun (WGS) entry which is preliminary data.</text>
</comment>
<name>A0ACC0ATC7_CATRO</name>
<protein>
    <submittedName>
        <fullName evidence="1">Uncharacterized protein</fullName>
    </submittedName>
</protein>
<sequence>MEYTWTNSSWQRMEVMRKQEDYQSKLTRDMHNFYHGGGNRVNTYGGSNHGHGNFVSRGNDGYGNFTPKRHKGVDNFSSYAKSYECTSYDDYGSYERFNSKYVEHSPYNCYKGSNDYYDYGNHSSGRGKIYEDLSLINPILRSKTHFQFDRKNLEEIKASKPQLHKLQDLGLTESKNKNSKTQSKKEIG</sequence>
<keyword evidence="2" id="KW-1185">Reference proteome</keyword>
<proteinExistence type="predicted"/>
<reference evidence="2" key="1">
    <citation type="journal article" date="2023" name="Nat. Plants">
        <title>Single-cell RNA sequencing provides a high-resolution roadmap for understanding the multicellular compartmentation of specialized metabolism.</title>
        <authorList>
            <person name="Sun S."/>
            <person name="Shen X."/>
            <person name="Li Y."/>
            <person name="Li Y."/>
            <person name="Wang S."/>
            <person name="Li R."/>
            <person name="Zhang H."/>
            <person name="Shen G."/>
            <person name="Guo B."/>
            <person name="Wei J."/>
            <person name="Xu J."/>
            <person name="St-Pierre B."/>
            <person name="Chen S."/>
            <person name="Sun C."/>
        </authorList>
    </citation>
    <scope>NUCLEOTIDE SEQUENCE [LARGE SCALE GENOMIC DNA]</scope>
</reference>
<evidence type="ECO:0000313" key="2">
    <source>
        <dbReference type="Proteomes" id="UP001060085"/>
    </source>
</evidence>
<gene>
    <name evidence="1" type="ORF">M9H77_22697</name>
</gene>
<accession>A0ACC0ATC7</accession>
<dbReference type="Proteomes" id="UP001060085">
    <property type="component" value="Linkage Group LG05"/>
</dbReference>